<dbReference type="InParanoid" id="B0DY53"/>
<evidence type="ECO:0000313" key="1">
    <source>
        <dbReference type="EMBL" id="EDR00501.1"/>
    </source>
</evidence>
<evidence type="ECO:0000313" key="2">
    <source>
        <dbReference type="Proteomes" id="UP000001194"/>
    </source>
</evidence>
<keyword evidence="2" id="KW-1185">Reference proteome</keyword>
<gene>
    <name evidence="1" type="ORF">LACBIDRAFT_334119</name>
</gene>
<proteinExistence type="predicted"/>
<dbReference type="RefSeq" id="XP_001888893.1">
    <property type="nucleotide sequence ID" value="XM_001888858.1"/>
</dbReference>
<dbReference type="OrthoDB" id="3025911at2759"/>
<name>B0DY53_LACBS</name>
<sequence>MQVLTGNLTCFNHRKTSGIPAPELMGAKVVRTIKKEVIPPCLQRQSIATVRSSYSVPYLRNFSCSSKVYYRLYTEDGPLKSYNPIYSNDLFISRVSSKSIAPPRTIASLQKYLCKIEGYQVEPGKCNLYLSLGEMTPVEGSSRLALRGNSGSGSSELDPVALIVAVKEKRTKAPDMVDLKMLDKWPEEAARRYACAKHQPVYYRVYDEGGEFSSKTSFDHSEPCLGRIDAVAVPPPHTVASLKRCLIQAEKYANFEFQLFEEDDEETMLTDSDAIALHADTYFPGSSDDNPITLVSKTALDPLSKKLRAISGCIHVFQVWFQLAFNNDWGDFSD</sequence>
<accession>B0DY53</accession>
<dbReference type="AlphaFoldDB" id="B0DY53"/>
<dbReference type="GeneID" id="6084494"/>
<dbReference type="HOGENOM" id="CLU_033651_1_1_1"/>
<dbReference type="Proteomes" id="UP000001194">
    <property type="component" value="Unassembled WGS sequence"/>
</dbReference>
<reference evidence="1 2" key="1">
    <citation type="journal article" date="2008" name="Nature">
        <title>The genome of Laccaria bicolor provides insights into mycorrhizal symbiosis.</title>
        <authorList>
            <person name="Martin F."/>
            <person name="Aerts A."/>
            <person name="Ahren D."/>
            <person name="Brun A."/>
            <person name="Danchin E.G.J."/>
            <person name="Duchaussoy F."/>
            <person name="Gibon J."/>
            <person name="Kohler A."/>
            <person name="Lindquist E."/>
            <person name="Pereda V."/>
            <person name="Salamov A."/>
            <person name="Shapiro H.J."/>
            <person name="Wuyts J."/>
            <person name="Blaudez D."/>
            <person name="Buee M."/>
            <person name="Brokstein P."/>
            <person name="Canbaeck B."/>
            <person name="Cohen D."/>
            <person name="Courty P.E."/>
            <person name="Coutinho P.M."/>
            <person name="Delaruelle C."/>
            <person name="Detter J.C."/>
            <person name="Deveau A."/>
            <person name="DiFazio S."/>
            <person name="Duplessis S."/>
            <person name="Fraissinet-Tachet L."/>
            <person name="Lucic E."/>
            <person name="Frey-Klett P."/>
            <person name="Fourrey C."/>
            <person name="Feussner I."/>
            <person name="Gay G."/>
            <person name="Grimwood J."/>
            <person name="Hoegger P.J."/>
            <person name="Jain P."/>
            <person name="Kilaru S."/>
            <person name="Labbe J."/>
            <person name="Lin Y.C."/>
            <person name="Legue V."/>
            <person name="Le Tacon F."/>
            <person name="Marmeisse R."/>
            <person name="Melayah D."/>
            <person name="Montanini B."/>
            <person name="Muratet M."/>
            <person name="Nehls U."/>
            <person name="Niculita-Hirzel H."/>
            <person name="Oudot-Le Secq M.P."/>
            <person name="Peter M."/>
            <person name="Quesneville H."/>
            <person name="Rajashekar B."/>
            <person name="Reich M."/>
            <person name="Rouhier N."/>
            <person name="Schmutz J."/>
            <person name="Yin T."/>
            <person name="Chalot M."/>
            <person name="Henrissat B."/>
            <person name="Kuees U."/>
            <person name="Lucas S."/>
            <person name="Van de Peer Y."/>
            <person name="Podila G.K."/>
            <person name="Polle A."/>
            <person name="Pukkila P.J."/>
            <person name="Richardson P.M."/>
            <person name="Rouze P."/>
            <person name="Sanders I.R."/>
            <person name="Stajich J.E."/>
            <person name="Tunlid A."/>
            <person name="Tuskan G."/>
            <person name="Grigoriev I.V."/>
        </authorList>
    </citation>
    <scope>NUCLEOTIDE SEQUENCE [LARGE SCALE GENOMIC DNA]</scope>
    <source>
        <strain evidence="2">S238N-H82 / ATCC MYA-4686</strain>
    </source>
</reference>
<protein>
    <submittedName>
        <fullName evidence="1">Predicted protein</fullName>
    </submittedName>
</protein>
<dbReference type="EMBL" id="DS547149">
    <property type="protein sequence ID" value="EDR00501.1"/>
    <property type="molecule type" value="Genomic_DNA"/>
</dbReference>
<organism evidence="2">
    <name type="scientific">Laccaria bicolor (strain S238N-H82 / ATCC MYA-4686)</name>
    <name type="common">Bicoloured deceiver</name>
    <name type="synonym">Laccaria laccata var. bicolor</name>
    <dbReference type="NCBI Taxonomy" id="486041"/>
    <lineage>
        <taxon>Eukaryota</taxon>
        <taxon>Fungi</taxon>
        <taxon>Dikarya</taxon>
        <taxon>Basidiomycota</taxon>
        <taxon>Agaricomycotina</taxon>
        <taxon>Agaricomycetes</taxon>
        <taxon>Agaricomycetidae</taxon>
        <taxon>Agaricales</taxon>
        <taxon>Agaricineae</taxon>
        <taxon>Hydnangiaceae</taxon>
        <taxon>Laccaria</taxon>
    </lineage>
</organism>
<dbReference type="KEGG" id="lbc:LACBIDRAFT_334119"/>